<dbReference type="EMBL" id="SGXE01000003">
    <property type="protein sequence ID" value="RZS92451.1"/>
    <property type="molecule type" value="Genomic_DNA"/>
</dbReference>
<organism evidence="2 3">
    <name type="scientific">Aquimarina brevivitae</name>
    <dbReference type="NCBI Taxonomy" id="323412"/>
    <lineage>
        <taxon>Bacteria</taxon>
        <taxon>Pseudomonadati</taxon>
        <taxon>Bacteroidota</taxon>
        <taxon>Flavobacteriia</taxon>
        <taxon>Flavobacteriales</taxon>
        <taxon>Flavobacteriaceae</taxon>
        <taxon>Aquimarina</taxon>
    </lineage>
</organism>
<keyword evidence="1" id="KW-0732">Signal</keyword>
<evidence type="ECO:0000313" key="3">
    <source>
        <dbReference type="Proteomes" id="UP000292262"/>
    </source>
</evidence>
<name>A0A4Q7NYD4_9FLAO</name>
<accession>A0A4Q7NYD4</accession>
<dbReference type="AlphaFoldDB" id="A0A4Q7NYD4"/>
<evidence type="ECO:0000313" key="2">
    <source>
        <dbReference type="EMBL" id="RZS92451.1"/>
    </source>
</evidence>
<feature type="signal peptide" evidence="1">
    <location>
        <begin position="1"/>
        <end position="22"/>
    </location>
</feature>
<proteinExistence type="predicted"/>
<evidence type="ECO:0008006" key="4">
    <source>
        <dbReference type="Google" id="ProtNLM"/>
    </source>
</evidence>
<evidence type="ECO:0000256" key="1">
    <source>
        <dbReference type="SAM" id="SignalP"/>
    </source>
</evidence>
<dbReference type="RefSeq" id="WP_130287135.1">
    <property type="nucleotide sequence ID" value="NZ_SGXE01000003.1"/>
</dbReference>
<comment type="caution">
    <text evidence="2">The sequence shown here is derived from an EMBL/GenBank/DDBJ whole genome shotgun (WGS) entry which is preliminary data.</text>
</comment>
<sequence length="304" mass="33835">MKKYIINFLIMLLFGQAVFSQAPNWQVNENDFQYTMSFVAFLNIDGQNLEDPNDQVAAFVNGVCRGVTDLTYVASEDRYYAYLTVFSNTNGESIQFKIYDASNDAISDIATDESFEINQHYGDLFQPYSIASPQLNNEAEILDFELDNVYMNDQVFDGNQITLYVNNGVDISNLSASFRLSTGAKLYLDRSEVLSGDTRLDFSSPVTFEVVSEDRSIIQDYTVAINVSSGDFTFYKKDAVCYAGGALKITAVRSGDEVTLLHNGVIIKSGTITNGALIFDDLETGDYTIRVAGNSKRIIINLKN</sequence>
<feature type="chain" id="PRO_5020457262" description="Secreted protein (Por secretion system target)" evidence="1">
    <location>
        <begin position="23"/>
        <end position="304"/>
    </location>
</feature>
<reference evidence="2 3" key="1">
    <citation type="submission" date="2019-02" db="EMBL/GenBank/DDBJ databases">
        <title>Genomic Encyclopedia of Type Strains, Phase IV (KMG-IV): sequencing the most valuable type-strain genomes for metagenomic binning, comparative biology and taxonomic classification.</title>
        <authorList>
            <person name="Goeker M."/>
        </authorList>
    </citation>
    <scope>NUCLEOTIDE SEQUENCE [LARGE SCALE GENOMIC DNA]</scope>
    <source>
        <strain evidence="2 3">DSM 17196</strain>
    </source>
</reference>
<gene>
    <name evidence="2" type="ORF">EV197_2589</name>
</gene>
<dbReference type="Gene3D" id="2.60.40.2340">
    <property type="match status" value="1"/>
</dbReference>
<dbReference type="Proteomes" id="UP000292262">
    <property type="component" value="Unassembled WGS sequence"/>
</dbReference>
<protein>
    <recommendedName>
        <fullName evidence="4">Secreted protein (Por secretion system target)</fullName>
    </recommendedName>
</protein>
<dbReference type="OrthoDB" id="1086662at2"/>
<keyword evidence="3" id="KW-1185">Reference proteome</keyword>